<feature type="region of interest" description="Disordered" evidence="1">
    <location>
        <begin position="1"/>
        <end position="39"/>
    </location>
</feature>
<dbReference type="Proteomes" id="UP001432322">
    <property type="component" value="Unassembled WGS sequence"/>
</dbReference>
<evidence type="ECO:0000256" key="1">
    <source>
        <dbReference type="SAM" id="MobiDB-lite"/>
    </source>
</evidence>
<dbReference type="EMBL" id="BTSY01000006">
    <property type="protein sequence ID" value="GMT33509.1"/>
    <property type="molecule type" value="Genomic_DNA"/>
</dbReference>
<protein>
    <submittedName>
        <fullName evidence="2">Uncharacterized protein</fullName>
    </submittedName>
</protein>
<accession>A0AAV5WS26</accession>
<evidence type="ECO:0000313" key="2">
    <source>
        <dbReference type="EMBL" id="GMT33509.1"/>
    </source>
</evidence>
<dbReference type="AlphaFoldDB" id="A0AAV5WS26"/>
<evidence type="ECO:0000313" key="3">
    <source>
        <dbReference type="Proteomes" id="UP001432322"/>
    </source>
</evidence>
<feature type="non-terminal residue" evidence="2">
    <location>
        <position position="1"/>
    </location>
</feature>
<comment type="caution">
    <text evidence="2">The sequence shown here is derived from an EMBL/GenBank/DDBJ whole genome shotgun (WGS) entry which is preliminary data.</text>
</comment>
<name>A0AAV5WS26_9BILA</name>
<gene>
    <name evidence="2" type="ORF">PFISCL1PPCAC_24806</name>
</gene>
<feature type="non-terminal residue" evidence="2">
    <location>
        <position position="98"/>
    </location>
</feature>
<organism evidence="2 3">
    <name type="scientific">Pristionchus fissidentatus</name>
    <dbReference type="NCBI Taxonomy" id="1538716"/>
    <lineage>
        <taxon>Eukaryota</taxon>
        <taxon>Metazoa</taxon>
        <taxon>Ecdysozoa</taxon>
        <taxon>Nematoda</taxon>
        <taxon>Chromadorea</taxon>
        <taxon>Rhabditida</taxon>
        <taxon>Rhabditina</taxon>
        <taxon>Diplogasteromorpha</taxon>
        <taxon>Diplogasteroidea</taxon>
        <taxon>Neodiplogasteridae</taxon>
        <taxon>Pristionchus</taxon>
    </lineage>
</organism>
<proteinExistence type="predicted"/>
<sequence>QNLQPPPGKSFGPKRPPAFTNRPPSHSESPMVRPPAFGGGVSEKVCEQMPFSPRVKRCCECCMPDCHHGCIRNGGCGLCSAGNQHNNNGIVRGARTKQ</sequence>
<reference evidence="2" key="1">
    <citation type="submission" date="2023-10" db="EMBL/GenBank/DDBJ databases">
        <title>Genome assembly of Pristionchus species.</title>
        <authorList>
            <person name="Yoshida K."/>
            <person name="Sommer R.J."/>
        </authorList>
    </citation>
    <scope>NUCLEOTIDE SEQUENCE</scope>
    <source>
        <strain evidence="2">RS5133</strain>
    </source>
</reference>
<keyword evidence="3" id="KW-1185">Reference proteome</keyword>